<feature type="transmembrane region" description="Helical" evidence="1">
    <location>
        <begin position="117"/>
        <end position="137"/>
    </location>
</feature>
<dbReference type="InterPro" id="IPR019251">
    <property type="entry name" value="DUF2231_TM"/>
</dbReference>
<evidence type="ECO:0000313" key="3">
    <source>
        <dbReference type="EMBL" id="APA97323.1"/>
    </source>
</evidence>
<reference evidence="5" key="1">
    <citation type="submission" date="2015-07" db="EMBL/GenBank/DDBJ databases">
        <title>Nocardia seriolae U-1 whole genome shotgun sequence.</title>
        <authorList>
            <person name="Imajoh M."/>
            <person name="Fukumoto Y."/>
            <person name="Sukeda M."/>
            <person name="Yamane J."/>
            <person name="Yamasaki K."/>
            <person name="Shimizu M."/>
            <person name="Ohnishi K."/>
            <person name="Oshima S."/>
        </authorList>
    </citation>
    <scope>NUCLEOTIDE SEQUENCE [LARGE SCALE GENOMIC DNA]</scope>
    <source>
        <strain evidence="5">U-1</strain>
    </source>
</reference>
<dbReference type="AlphaFoldDB" id="A0A0B8N3B8"/>
<evidence type="ECO:0000313" key="4">
    <source>
        <dbReference type="EMBL" id="GAP28491.1"/>
    </source>
</evidence>
<dbReference type="Proteomes" id="UP000037179">
    <property type="component" value="Unassembled WGS sequence"/>
</dbReference>
<dbReference type="OrthoDB" id="4948879at2"/>
<protein>
    <recommendedName>
        <fullName evidence="2">DUF2231 domain-containing protein</fullName>
    </recommendedName>
</protein>
<feature type="transmembrane region" description="Helical" evidence="1">
    <location>
        <begin position="86"/>
        <end position="105"/>
    </location>
</feature>
<feature type="transmembrane region" description="Helical" evidence="1">
    <location>
        <begin position="12"/>
        <end position="34"/>
    </location>
</feature>
<dbReference type="EMBL" id="BBYQ01000037">
    <property type="protein sequence ID" value="GAP28491.1"/>
    <property type="molecule type" value="Genomic_DNA"/>
</dbReference>
<dbReference type="GeneID" id="93373899"/>
<evidence type="ECO:0000259" key="2">
    <source>
        <dbReference type="Pfam" id="PF09990"/>
    </source>
</evidence>
<dbReference type="Proteomes" id="UP000180166">
    <property type="component" value="Chromosome"/>
</dbReference>
<accession>A0A0B8N3B8</accession>
<dbReference type="Pfam" id="PF09990">
    <property type="entry name" value="DUF2231"/>
    <property type="match status" value="1"/>
</dbReference>
<reference evidence="4 5" key="2">
    <citation type="journal article" date="2016" name="Genome Announc.">
        <title>Draft Genome Sequence of Erythromycin- and Oxytetracycline-Sensitive Nocardia seriolae Strain U-1 (NBRC 110359).</title>
        <authorList>
            <person name="Imajoh M."/>
            <person name="Sukeda M."/>
            <person name="Shimizu M."/>
            <person name="Yamane J."/>
            <person name="Ohnishi K."/>
            <person name="Oshima S."/>
        </authorList>
    </citation>
    <scope>NUCLEOTIDE SEQUENCE [LARGE SCALE GENOMIC DNA]</scope>
    <source>
        <strain evidence="4 5">U-1</strain>
    </source>
</reference>
<keyword evidence="1" id="KW-0472">Membrane</keyword>
<feature type="domain" description="DUF2231" evidence="2">
    <location>
        <begin position="6"/>
        <end position="149"/>
    </location>
</feature>
<dbReference type="KEGG" id="nsr:NS506_03270"/>
<organism evidence="4 5">
    <name type="scientific">Nocardia seriolae</name>
    <dbReference type="NCBI Taxonomy" id="37332"/>
    <lineage>
        <taxon>Bacteria</taxon>
        <taxon>Bacillati</taxon>
        <taxon>Actinomycetota</taxon>
        <taxon>Actinomycetes</taxon>
        <taxon>Mycobacteriales</taxon>
        <taxon>Nocardiaceae</taxon>
        <taxon>Nocardia</taxon>
    </lineage>
</organism>
<keyword evidence="5" id="KW-1185">Reference proteome</keyword>
<feature type="transmembrane region" description="Helical" evidence="1">
    <location>
        <begin position="41"/>
        <end position="59"/>
    </location>
</feature>
<evidence type="ECO:0000313" key="6">
    <source>
        <dbReference type="Proteomes" id="UP000180166"/>
    </source>
</evidence>
<keyword evidence="1" id="KW-0812">Transmembrane</keyword>
<dbReference type="EMBL" id="CP017839">
    <property type="protein sequence ID" value="APA97323.1"/>
    <property type="molecule type" value="Genomic_DNA"/>
</dbReference>
<proteinExistence type="predicted"/>
<keyword evidence="1" id="KW-1133">Transmembrane helix</keyword>
<evidence type="ECO:0000313" key="5">
    <source>
        <dbReference type="Proteomes" id="UP000037179"/>
    </source>
</evidence>
<reference evidence="3 6" key="3">
    <citation type="submission" date="2016-10" db="EMBL/GenBank/DDBJ databases">
        <title>Genome sequence of Nocardia seriolae strain EM150506, isolated from Anguila japonica.</title>
        <authorList>
            <person name="Han H.-J."/>
        </authorList>
    </citation>
    <scope>NUCLEOTIDE SEQUENCE [LARGE SCALE GENOMIC DNA]</scope>
    <source>
        <strain evidence="3 6">EM150506</strain>
    </source>
</reference>
<sequence>MSVVNGLPAHILLVHLIVVLVPLTALLAVLSAVWPAARRRFAWLVLALAALVAVMTPVTTEAGEWLERRVSRTADLHNHTRLGDTFIFFAIPLLIAAAALAFVHFRETRDRTPSRVVVAAVAVLTIATSAAATVQVYRIGESGAQSSWNGVAARAPLPRGE</sequence>
<evidence type="ECO:0000256" key="1">
    <source>
        <dbReference type="SAM" id="Phobius"/>
    </source>
</evidence>
<gene>
    <name evidence="3" type="ORF">NS506_03270</name>
    <name evidence="4" type="ORF">NSK11_contig00037-0012</name>
</gene>
<dbReference type="RefSeq" id="WP_033089685.1">
    <property type="nucleotide sequence ID" value="NZ_AP017900.1"/>
</dbReference>
<name>A0A0B8N3B8_9NOCA</name>